<evidence type="ECO:0000256" key="2">
    <source>
        <dbReference type="ARBA" id="ARBA00012438"/>
    </source>
</evidence>
<dbReference type="PANTHER" id="PTHR43547">
    <property type="entry name" value="TWO-COMPONENT HISTIDINE KINASE"/>
    <property type="match status" value="1"/>
</dbReference>
<dbReference type="Proteomes" id="UP000323994">
    <property type="component" value="Unassembled WGS sequence"/>
</dbReference>
<accession>A0A5M8QXA5</accession>
<dbReference type="InterPro" id="IPR011006">
    <property type="entry name" value="CheY-like_superfamily"/>
</dbReference>
<dbReference type="PANTHER" id="PTHR43547:SF2">
    <property type="entry name" value="HYBRID SIGNAL TRANSDUCTION HISTIDINE KINASE C"/>
    <property type="match status" value="1"/>
</dbReference>
<reference evidence="9 10" key="1">
    <citation type="submission" date="2019-05" db="EMBL/GenBank/DDBJ databases">
        <authorList>
            <person name="Qu J.-H."/>
        </authorList>
    </citation>
    <scope>NUCLEOTIDE SEQUENCE [LARGE SCALE GENOMIC DNA]</scope>
    <source>
        <strain evidence="9 10">NS28</strain>
    </source>
</reference>
<dbReference type="CDD" id="cd00075">
    <property type="entry name" value="HATPase"/>
    <property type="match status" value="1"/>
</dbReference>
<dbReference type="SMART" id="SM00086">
    <property type="entry name" value="PAC"/>
    <property type="match status" value="1"/>
</dbReference>
<evidence type="ECO:0000259" key="6">
    <source>
        <dbReference type="PROSITE" id="PS50110"/>
    </source>
</evidence>
<dbReference type="GO" id="GO:0006355">
    <property type="term" value="P:regulation of DNA-templated transcription"/>
    <property type="evidence" value="ECO:0007669"/>
    <property type="project" value="InterPro"/>
</dbReference>
<dbReference type="CDD" id="cd00130">
    <property type="entry name" value="PAS"/>
    <property type="match status" value="1"/>
</dbReference>
<evidence type="ECO:0000259" key="8">
    <source>
        <dbReference type="PROSITE" id="PS50113"/>
    </source>
</evidence>
<dbReference type="PRINTS" id="PR00344">
    <property type="entry name" value="BCTRLSENSOR"/>
</dbReference>
<dbReference type="Gene3D" id="3.30.450.20">
    <property type="entry name" value="PAS domain"/>
    <property type="match status" value="1"/>
</dbReference>
<name>A0A5M8QXA5_9BACT</name>
<dbReference type="Pfam" id="PF00512">
    <property type="entry name" value="HisKA"/>
    <property type="match status" value="1"/>
</dbReference>
<dbReference type="InterPro" id="IPR005467">
    <property type="entry name" value="His_kinase_dom"/>
</dbReference>
<evidence type="ECO:0000256" key="1">
    <source>
        <dbReference type="ARBA" id="ARBA00000085"/>
    </source>
</evidence>
<dbReference type="GO" id="GO:0000155">
    <property type="term" value="F:phosphorelay sensor kinase activity"/>
    <property type="evidence" value="ECO:0007669"/>
    <property type="project" value="InterPro"/>
</dbReference>
<keyword evidence="3 4" id="KW-0597">Phosphoprotein</keyword>
<proteinExistence type="predicted"/>
<evidence type="ECO:0000259" key="7">
    <source>
        <dbReference type="PROSITE" id="PS50112"/>
    </source>
</evidence>
<dbReference type="Pfam" id="PF00989">
    <property type="entry name" value="PAS"/>
    <property type="match status" value="1"/>
</dbReference>
<dbReference type="InterPro" id="IPR003594">
    <property type="entry name" value="HATPase_dom"/>
</dbReference>
<dbReference type="SMART" id="SM00388">
    <property type="entry name" value="HisKA"/>
    <property type="match status" value="1"/>
</dbReference>
<organism evidence="9 10">
    <name type="scientific">Dyadobacter flavalbus</name>
    <dbReference type="NCBI Taxonomy" id="2579942"/>
    <lineage>
        <taxon>Bacteria</taxon>
        <taxon>Pseudomonadati</taxon>
        <taxon>Bacteroidota</taxon>
        <taxon>Cytophagia</taxon>
        <taxon>Cytophagales</taxon>
        <taxon>Spirosomataceae</taxon>
        <taxon>Dyadobacter</taxon>
    </lineage>
</organism>
<dbReference type="Pfam" id="PF02518">
    <property type="entry name" value="HATPase_c"/>
    <property type="match status" value="1"/>
</dbReference>
<dbReference type="InterPro" id="IPR000014">
    <property type="entry name" value="PAS"/>
</dbReference>
<dbReference type="InterPro" id="IPR004358">
    <property type="entry name" value="Sig_transdc_His_kin-like_C"/>
</dbReference>
<dbReference type="Gene3D" id="3.30.565.10">
    <property type="entry name" value="Histidine kinase-like ATPase, C-terminal domain"/>
    <property type="match status" value="1"/>
</dbReference>
<dbReference type="EC" id="2.7.13.3" evidence="2"/>
<dbReference type="InterPro" id="IPR036097">
    <property type="entry name" value="HisK_dim/P_sf"/>
</dbReference>
<dbReference type="InterPro" id="IPR003661">
    <property type="entry name" value="HisK_dim/P_dom"/>
</dbReference>
<feature type="domain" description="Histidine kinase" evidence="5">
    <location>
        <begin position="269"/>
        <end position="476"/>
    </location>
</feature>
<dbReference type="Gene3D" id="1.10.287.130">
    <property type="match status" value="1"/>
</dbReference>
<dbReference type="OrthoDB" id="9806995at2"/>
<dbReference type="InterPro" id="IPR001610">
    <property type="entry name" value="PAC"/>
</dbReference>
<feature type="domain" description="PAS" evidence="7">
    <location>
        <begin position="137"/>
        <end position="192"/>
    </location>
</feature>
<dbReference type="SUPFAM" id="SSF52172">
    <property type="entry name" value="CheY-like"/>
    <property type="match status" value="1"/>
</dbReference>
<dbReference type="PROSITE" id="PS50113">
    <property type="entry name" value="PAC"/>
    <property type="match status" value="1"/>
</dbReference>
<gene>
    <name evidence="9" type="ORF">FEM33_10910</name>
</gene>
<dbReference type="InterPro" id="IPR001789">
    <property type="entry name" value="Sig_transdc_resp-reg_receiver"/>
</dbReference>
<comment type="caution">
    <text evidence="9">The sequence shown here is derived from an EMBL/GenBank/DDBJ whole genome shotgun (WGS) entry which is preliminary data.</text>
</comment>
<dbReference type="InterPro" id="IPR035965">
    <property type="entry name" value="PAS-like_dom_sf"/>
</dbReference>
<dbReference type="PROSITE" id="PS50112">
    <property type="entry name" value="PAS"/>
    <property type="match status" value="1"/>
</dbReference>
<dbReference type="PROSITE" id="PS50109">
    <property type="entry name" value="HIS_KIN"/>
    <property type="match status" value="1"/>
</dbReference>
<protein>
    <recommendedName>
        <fullName evidence="2">histidine kinase</fullName>
        <ecNumber evidence="2">2.7.13.3</ecNumber>
    </recommendedName>
</protein>
<evidence type="ECO:0000313" key="9">
    <source>
        <dbReference type="EMBL" id="KAA6439700.1"/>
    </source>
</evidence>
<dbReference type="InterPro" id="IPR013767">
    <property type="entry name" value="PAS_fold"/>
</dbReference>
<dbReference type="RefSeq" id="WP_139012062.1">
    <property type="nucleotide sequence ID" value="NZ_VBSN01000033.1"/>
</dbReference>
<evidence type="ECO:0000256" key="4">
    <source>
        <dbReference type="PROSITE-ProRule" id="PRU00169"/>
    </source>
</evidence>
<sequence length="483" mass="55186">MNNKLIKVLLVDDDEDDYFLTREYFQDLLNWKFDITWSSTFREAVKNIKENKYDLYLFDYLLGESTGIELIEQACQLDCEEPIILLTGKGDTKIAVEALRLGAADYLIKSELDAEKLERSIRYALERTSVLKALRHSERRYRRIFEESNDFLFISDLAGNIIDFNTSASVLTGYSEEDLKLKNILEIIEEPEFETDWENIKDHTIHDQEVRLLTKDGDKKYCLFSASVEVDDDHAYIQGRLHDMTARKQSERERLFSEKMAVTGRLVRMLAHEVRNPLTNVNLSAEQLEMELVDEDQKFYTQIIKRNCNRINDLISQLLQPSSSADIELVESSVHLVLEQAIGAALDRVQLKRIQIVNHFAEEELALPLDPVSLQMAFLNLITNAIEAMEEDQGILRITTKNQGDSIQVIFADNGSGISEEHMDKIFEPYFTGKNNGMGIGLSTTMSIIHAHHGRIDVQSEVGVGTTFTISFQASNNQEKAGK</sequence>
<evidence type="ECO:0000256" key="3">
    <source>
        <dbReference type="ARBA" id="ARBA00022553"/>
    </source>
</evidence>
<dbReference type="Gene3D" id="3.40.50.2300">
    <property type="match status" value="1"/>
</dbReference>
<dbReference type="InterPro" id="IPR000700">
    <property type="entry name" value="PAS-assoc_C"/>
</dbReference>
<dbReference type="NCBIfam" id="TIGR00229">
    <property type="entry name" value="sensory_box"/>
    <property type="match status" value="1"/>
</dbReference>
<dbReference type="SMART" id="SM00387">
    <property type="entry name" value="HATPase_c"/>
    <property type="match status" value="1"/>
</dbReference>
<feature type="domain" description="PAC" evidence="8">
    <location>
        <begin position="206"/>
        <end position="256"/>
    </location>
</feature>
<dbReference type="SUPFAM" id="SSF55785">
    <property type="entry name" value="PYP-like sensor domain (PAS domain)"/>
    <property type="match status" value="1"/>
</dbReference>
<dbReference type="AlphaFoldDB" id="A0A5M8QXA5"/>
<dbReference type="InterPro" id="IPR036890">
    <property type="entry name" value="HATPase_C_sf"/>
</dbReference>
<dbReference type="SUPFAM" id="SSF47384">
    <property type="entry name" value="Homodimeric domain of signal transducing histidine kinase"/>
    <property type="match status" value="1"/>
</dbReference>
<dbReference type="PROSITE" id="PS50110">
    <property type="entry name" value="RESPONSE_REGULATORY"/>
    <property type="match status" value="1"/>
</dbReference>
<dbReference type="SMART" id="SM00091">
    <property type="entry name" value="PAS"/>
    <property type="match status" value="1"/>
</dbReference>
<dbReference type="CDD" id="cd00082">
    <property type="entry name" value="HisKA"/>
    <property type="match status" value="1"/>
</dbReference>
<feature type="modified residue" description="4-aspartylphosphate" evidence="4">
    <location>
        <position position="59"/>
    </location>
</feature>
<feature type="domain" description="Response regulatory" evidence="6">
    <location>
        <begin position="7"/>
        <end position="124"/>
    </location>
</feature>
<dbReference type="EMBL" id="VBSN01000033">
    <property type="protein sequence ID" value="KAA6439700.1"/>
    <property type="molecule type" value="Genomic_DNA"/>
</dbReference>
<evidence type="ECO:0000313" key="10">
    <source>
        <dbReference type="Proteomes" id="UP000323994"/>
    </source>
</evidence>
<keyword evidence="10" id="KW-1185">Reference proteome</keyword>
<evidence type="ECO:0000259" key="5">
    <source>
        <dbReference type="PROSITE" id="PS50109"/>
    </source>
</evidence>
<dbReference type="SUPFAM" id="SSF55874">
    <property type="entry name" value="ATPase domain of HSP90 chaperone/DNA topoisomerase II/histidine kinase"/>
    <property type="match status" value="1"/>
</dbReference>
<comment type="catalytic activity">
    <reaction evidence="1">
        <text>ATP + protein L-histidine = ADP + protein N-phospho-L-histidine.</text>
        <dbReference type="EC" id="2.7.13.3"/>
    </reaction>
</comment>
<dbReference type="Pfam" id="PF00072">
    <property type="entry name" value="Response_reg"/>
    <property type="match status" value="1"/>
</dbReference>
<dbReference type="SMART" id="SM00448">
    <property type="entry name" value="REC"/>
    <property type="match status" value="1"/>
</dbReference>